<dbReference type="EMBL" id="JALBWM010000005">
    <property type="protein sequence ID" value="MCO1333089.1"/>
    <property type="molecule type" value="Genomic_DNA"/>
</dbReference>
<keyword evidence="9" id="KW-1185">Reference proteome</keyword>
<dbReference type="InterPro" id="IPR019993">
    <property type="entry name" value="RecB_nuclease_TM0106_put"/>
</dbReference>
<feature type="compositionally biased region" description="Low complexity" evidence="5">
    <location>
        <begin position="1039"/>
        <end position="1050"/>
    </location>
</feature>
<dbReference type="Pfam" id="PF13087">
    <property type="entry name" value="AAA_12"/>
    <property type="match status" value="1"/>
</dbReference>
<dbReference type="InterPro" id="IPR047187">
    <property type="entry name" value="SF1_C_Upf1"/>
</dbReference>
<dbReference type="GO" id="GO:0043139">
    <property type="term" value="F:5'-3' DNA helicase activity"/>
    <property type="evidence" value="ECO:0007669"/>
    <property type="project" value="TreeGrafter"/>
</dbReference>
<organism evidence="8 9">
    <name type="scientific">Microbulbifer okhotskensis</name>
    <dbReference type="NCBI Taxonomy" id="2926617"/>
    <lineage>
        <taxon>Bacteria</taxon>
        <taxon>Pseudomonadati</taxon>
        <taxon>Pseudomonadota</taxon>
        <taxon>Gammaproteobacteria</taxon>
        <taxon>Cellvibrionales</taxon>
        <taxon>Microbulbiferaceae</taxon>
        <taxon>Microbulbifer</taxon>
    </lineage>
</organism>
<dbReference type="GO" id="GO:0005524">
    <property type="term" value="F:ATP binding"/>
    <property type="evidence" value="ECO:0007669"/>
    <property type="project" value="UniProtKB-KW"/>
</dbReference>
<keyword evidence="1" id="KW-0547">Nucleotide-binding</keyword>
<dbReference type="SUPFAM" id="SSF52540">
    <property type="entry name" value="P-loop containing nucleoside triphosphate hydrolases"/>
    <property type="match status" value="1"/>
</dbReference>
<evidence type="ECO:0000256" key="3">
    <source>
        <dbReference type="ARBA" id="ARBA00022806"/>
    </source>
</evidence>
<reference evidence="8" key="1">
    <citation type="journal article" date="2022" name="Arch. Microbiol.">
        <title>Microbulbifer okhotskensis sp. nov., isolated from a deep bottom sediment of the Okhotsk Sea.</title>
        <authorList>
            <person name="Romanenko L."/>
            <person name="Kurilenko V."/>
            <person name="Otstavnykh N."/>
            <person name="Velansky P."/>
            <person name="Isaeva M."/>
            <person name="Mikhailov V."/>
        </authorList>
    </citation>
    <scope>NUCLEOTIDE SEQUENCE</scope>
    <source>
        <strain evidence="8">OS29</strain>
    </source>
</reference>
<evidence type="ECO:0000313" key="9">
    <source>
        <dbReference type="Proteomes" id="UP001139028"/>
    </source>
</evidence>
<evidence type="ECO:0000256" key="5">
    <source>
        <dbReference type="SAM" id="MobiDB-lite"/>
    </source>
</evidence>
<evidence type="ECO:0000256" key="1">
    <source>
        <dbReference type="ARBA" id="ARBA00022741"/>
    </source>
</evidence>
<dbReference type="SUPFAM" id="SSF53098">
    <property type="entry name" value="Ribonuclease H-like"/>
    <property type="match status" value="1"/>
</dbReference>
<protein>
    <submittedName>
        <fullName evidence="8">TM0106 family RecB-like putative nuclease</fullName>
    </submittedName>
</protein>
<evidence type="ECO:0000256" key="2">
    <source>
        <dbReference type="ARBA" id="ARBA00022801"/>
    </source>
</evidence>
<proteinExistence type="predicted"/>
<dbReference type="InterPro" id="IPR027417">
    <property type="entry name" value="P-loop_NTPase"/>
</dbReference>
<keyword evidence="2" id="KW-0378">Hydrolase</keyword>
<feature type="domain" description="YprB ribonuclease H-like" evidence="7">
    <location>
        <begin position="329"/>
        <end position="516"/>
    </location>
</feature>
<evidence type="ECO:0000259" key="6">
    <source>
        <dbReference type="Pfam" id="PF13087"/>
    </source>
</evidence>
<keyword evidence="3" id="KW-0347">Helicase</keyword>
<accession>A0A9X2J492</accession>
<evidence type="ECO:0000313" key="8">
    <source>
        <dbReference type="EMBL" id="MCO1333089.1"/>
    </source>
</evidence>
<sequence>MYKQHGQFHFSPSDLTRYMESPFASWMDRFSIEHPDQAPEKDPADALMSSLAQKGYEHEDALEAAFIEQGLKVVKIEGESSDEKRANTLAAMRQGVDVIVQARLELPPFGGYADFLVKVTHEAESSSPCKNKSSLGDWHYEVWDTKLANKLKPTFVIQLCCYAQMLEAIQGCLPEFITVALGNGENERLKTRDYFYYYQTLKSSFLNDHSNYSPDNRPDPADSKNWADWSNYAESLMVGKDHLFQVATITKGQIKKLNQAGINTMQDLAATDIEYVPGLNTIVLEKLKAQAKIQKQSAGNAIPRFEIITPAPNEKSGLALLPPHSPLDVFFDIEGYPLDEGGLEYLWGNTYFDEEGNRQFKDFWAHNPEQEKQCFQDFIQWVYQRWQQDPKMHIYHYANYEIAACRKLMGRYGVCEYEVDQLLRNEVFVDLYKIVKGGVFLGEPRYSIKNVEHLYRGKRETEVGNGGDSVVVYEQWRELHSRGEQGDTWETSKILNDIRDYNIDDCDSTQELVDWLRQQQAEHGIVYLGKTEVTEPDVKEEVTERTQLRDRLLERVLSELESDPRKAALTENLAWVLEFHRREAKPIFWRLFERLGLSHIELMDDLDCLACCERTEREPFKPTPRARNLAYEYRFDPTQEFKGAQKQFYLLGVETDDGNTAKVTFVREESDLENGLVVLQSKEEPPAVVSLVPDEYVNPNPIPQAIDQSVSEYESGHLSSGQSAIIDFLTRSKPRIKGHAEGPIAPSHDPGERLQQIIHAISNLDCSYLTIQGPPGAGKSYTGKHVIAELMKSGAKVGIASNSHKAINNLLLSTAKYCKEEGISATFGCTKDNEPELADYDVAILKNNELVNHIQPACVVGTTAWGFAREDLANELDYLFVDEAGQVAVANLIAMSRSATNLILMGDQMQLGQPSQGTHPADSGLSVLDYLLHETPTIPDDMGVFLGTTYRMHSKVNQFISEHIYEGKLESHPSNDDRIIEVPADYEGPLNIEAGVLFVPVEHEGNTQASDEEVAVIRELANSLIGRTFFTGKEHTGKSSPDAAPADPSARGISASMHVTRPIDWNDILFVAPYNHQVSKLRAALGEQAKVGSVDKFQGQEAPIVFLSMCASDASESPRGLDFLFDKHRINVAISRAQSLAVVVGNPNIGKTPVSRVDQLKLVNLFNAVTKS</sequence>
<dbReference type="InterPro" id="IPR012337">
    <property type="entry name" value="RNaseH-like_sf"/>
</dbReference>
<dbReference type="Gene3D" id="3.40.50.300">
    <property type="entry name" value="P-loop containing nucleotide triphosphate hydrolases"/>
    <property type="match status" value="2"/>
</dbReference>
<feature type="region of interest" description="Disordered" evidence="5">
    <location>
        <begin position="1031"/>
        <end position="1051"/>
    </location>
</feature>
<dbReference type="CDD" id="cd18808">
    <property type="entry name" value="SF1_C_Upf1"/>
    <property type="match status" value="1"/>
</dbReference>
<dbReference type="InterPro" id="IPR038720">
    <property type="entry name" value="YprB_RNase_H-like_dom"/>
</dbReference>
<dbReference type="CDD" id="cd17934">
    <property type="entry name" value="DEXXQc_Upf1-like"/>
    <property type="match status" value="1"/>
</dbReference>
<dbReference type="PANTHER" id="PTHR43788:SF8">
    <property type="entry name" value="DNA-BINDING PROTEIN SMUBP-2"/>
    <property type="match status" value="1"/>
</dbReference>
<dbReference type="GO" id="GO:0016787">
    <property type="term" value="F:hydrolase activity"/>
    <property type="evidence" value="ECO:0007669"/>
    <property type="project" value="UniProtKB-KW"/>
</dbReference>
<dbReference type="Proteomes" id="UP001139028">
    <property type="component" value="Unassembled WGS sequence"/>
</dbReference>
<name>A0A9X2J492_9GAMM</name>
<evidence type="ECO:0000256" key="4">
    <source>
        <dbReference type="ARBA" id="ARBA00022840"/>
    </source>
</evidence>
<dbReference type="RefSeq" id="WP_252464259.1">
    <property type="nucleotide sequence ID" value="NZ_JALBWM010000005.1"/>
</dbReference>
<dbReference type="InterPro" id="IPR041679">
    <property type="entry name" value="DNA2/NAM7-like_C"/>
</dbReference>
<evidence type="ECO:0000259" key="7">
    <source>
        <dbReference type="Pfam" id="PF13482"/>
    </source>
</evidence>
<keyword evidence="4" id="KW-0067">ATP-binding</keyword>
<dbReference type="Pfam" id="PF13604">
    <property type="entry name" value="AAA_30"/>
    <property type="match status" value="1"/>
</dbReference>
<dbReference type="AlphaFoldDB" id="A0A9X2J492"/>
<comment type="caution">
    <text evidence="8">The sequence shown here is derived from an EMBL/GenBank/DDBJ whole genome shotgun (WGS) entry which is preliminary data.</text>
</comment>
<dbReference type="InterPro" id="IPR050534">
    <property type="entry name" value="Coronavir_polyprotein_1ab"/>
</dbReference>
<dbReference type="NCBIfam" id="TIGR03491">
    <property type="entry name" value="TM0106 family RecB-like putative nuclease"/>
    <property type="match status" value="1"/>
</dbReference>
<feature type="domain" description="DNA2/NAM7 helicase-like C-terminal" evidence="6">
    <location>
        <begin position="942"/>
        <end position="1147"/>
    </location>
</feature>
<gene>
    <name evidence="8" type="ORF">MO867_01930</name>
</gene>
<dbReference type="Pfam" id="PF13482">
    <property type="entry name" value="RNase_H_2"/>
    <property type="match status" value="1"/>
</dbReference>
<dbReference type="PANTHER" id="PTHR43788">
    <property type="entry name" value="DNA2/NAM7 HELICASE FAMILY MEMBER"/>
    <property type="match status" value="1"/>
</dbReference>